<evidence type="ECO:0000256" key="1">
    <source>
        <dbReference type="PIRSR" id="PIRSR006487-1"/>
    </source>
</evidence>
<dbReference type="InterPro" id="IPR028896">
    <property type="entry name" value="GcvT/YgfZ/DmdA"/>
</dbReference>
<accession>A0A2N3Y3B9</accession>
<proteinExistence type="predicted"/>
<evidence type="ECO:0000313" key="3">
    <source>
        <dbReference type="EMBL" id="PKW17407.1"/>
    </source>
</evidence>
<dbReference type="PANTHER" id="PTHR43757:SF2">
    <property type="entry name" value="AMINOMETHYLTRANSFERASE, MITOCHONDRIAL"/>
    <property type="match status" value="1"/>
</dbReference>
<gene>
    <name evidence="3" type="ORF">A8926_5367</name>
</gene>
<dbReference type="InterPro" id="IPR029043">
    <property type="entry name" value="GcvT/YgfZ_C"/>
</dbReference>
<dbReference type="GO" id="GO:0008168">
    <property type="term" value="F:methyltransferase activity"/>
    <property type="evidence" value="ECO:0007669"/>
    <property type="project" value="UniProtKB-KW"/>
</dbReference>
<comment type="caution">
    <text evidence="3">The sequence shown here is derived from an EMBL/GenBank/DDBJ whole genome shotgun (WGS) entry which is preliminary data.</text>
</comment>
<feature type="domain" description="GCVT N-terminal" evidence="2">
    <location>
        <begin position="48"/>
        <end position="272"/>
    </location>
</feature>
<dbReference type="GO" id="GO:0032259">
    <property type="term" value="P:methylation"/>
    <property type="evidence" value="ECO:0007669"/>
    <property type="project" value="UniProtKB-KW"/>
</dbReference>
<dbReference type="Proteomes" id="UP000233786">
    <property type="component" value="Unassembled WGS sequence"/>
</dbReference>
<sequence>MQNVLKLRRVDPGGILHATDALLGGVTKWTVLGDNVIGAWGWREVDLDQQYRAVTHGAGAFIASAMCYLEVSGSDAGALLDALSPRKVSDLPLGSARFVLFTTPAGTVDEEAVVVRTGPEEFLLSCGGGKEPGWLRRTAEFFTEVSILPSEVFSFNIKGPKRLQAVQSLVEDADRGVIADLRNFQSCQVRTLVGGQARVLRSVIGYEVWASAEVLAAVWRQLVTERPEITPCGWELLTIYRMECRDITFGLFPVDVHIGTTLFEIGAGWMLSDDHDNRDYIGRDGLLKSRGSQRLWLAGLHAADPKAGCPLVGDEVLDDSGGFLGYVTSAAPSPREGRVLAFAHLAPDCQPGAVVHAAGSRWQVSTIPFPALPTAP</sequence>
<evidence type="ECO:0000313" key="4">
    <source>
        <dbReference type="Proteomes" id="UP000233786"/>
    </source>
</evidence>
<dbReference type="PANTHER" id="PTHR43757">
    <property type="entry name" value="AMINOMETHYLTRANSFERASE"/>
    <property type="match status" value="1"/>
</dbReference>
<organism evidence="3 4">
    <name type="scientific">Saccharopolyspora spinosa</name>
    <dbReference type="NCBI Taxonomy" id="60894"/>
    <lineage>
        <taxon>Bacteria</taxon>
        <taxon>Bacillati</taxon>
        <taxon>Actinomycetota</taxon>
        <taxon>Actinomycetes</taxon>
        <taxon>Pseudonocardiales</taxon>
        <taxon>Pseudonocardiaceae</taxon>
        <taxon>Saccharopolyspora</taxon>
    </lineage>
</organism>
<dbReference type="Gene3D" id="3.30.1360.120">
    <property type="entry name" value="Probable tRNA modification gtpase trme, domain 1"/>
    <property type="match status" value="1"/>
</dbReference>
<name>A0A2N3Y3B9_SACSN</name>
<dbReference type="AlphaFoldDB" id="A0A2N3Y3B9"/>
<dbReference type="SUPFAM" id="SSF101790">
    <property type="entry name" value="Aminomethyltransferase beta-barrel domain"/>
    <property type="match status" value="1"/>
</dbReference>
<evidence type="ECO:0000259" key="2">
    <source>
        <dbReference type="Pfam" id="PF01571"/>
    </source>
</evidence>
<reference evidence="3" key="1">
    <citation type="submission" date="2017-12" db="EMBL/GenBank/DDBJ databases">
        <title>Sequencing the genomes of 1000 Actinobacteria strains.</title>
        <authorList>
            <person name="Klenk H.-P."/>
        </authorList>
    </citation>
    <scope>NUCLEOTIDE SEQUENCE [LARGE SCALE GENOMIC DNA]</scope>
    <source>
        <strain evidence="3">DSM 44228</strain>
    </source>
</reference>
<dbReference type="InterPro" id="IPR006222">
    <property type="entry name" value="GCVT_N"/>
</dbReference>
<protein>
    <submittedName>
        <fullName evidence="3">Glycine cleavage system aminomethyltransferase T</fullName>
    </submittedName>
</protein>
<dbReference type="STRING" id="994479.GCA_000194155_01077"/>
<dbReference type="RefSeq" id="WP_010692772.1">
    <property type="nucleotide sequence ID" value="NZ_CP061007.1"/>
</dbReference>
<dbReference type="PIRSF" id="PIRSF006487">
    <property type="entry name" value="GcvT"/>
    <property type="match status" value="1"/>
</dbReference>
<dbReference type="SUPFAM" id="SSF103025">
    <property type="entry name" value="Folate-binding domain"/>
    <property type="match status" value="1"/>
</dbReference>
<dbReference type="Pfam" id="PF01571">
    <property type="entry name" value="GCV_T"/>
    <property type="match status" value="1"/>
</dbReference>
<keyword evidence="4" id="KW-1185">Reference proteome</keyword>
<dbReference type="EMBL" id="PJNB01000001">
    <property type="protein sequence ID" value="PKW17407.1"/>
    <property type="molecule type" value="Genomic_DNA"/>
</dbReference>
<feature type="binding site" evidence="1">
    <location>
        <position position="207"/>
    </location>
    <ligand>
        <name>substrate</name>
    </ligand>
</feature>
<dbReference type="InterPro" id="IPR027266">
    <property type="entry name" value="TrmE/GcvT-like"/>
</dbReference>